<comment type="caution">
    <text evidence="1">The sequence shown here is derived from an EMBL/GenBank/DDBJ whole genome shotgun (WGS) entry which is preliminary data.</text>
</comment>
<gene>
    <name evidence="1" type="ORF">DN730_11725</name>
</gene>
<protein>
    <submittedName>
        <fullName evidence="1">DNA-3-methyladenine glycosylase I</fullName>
    </submittedName>
</protein>
<dbReference type="SUPFAM" id="SSF48150">
    <property type="entry name" value="DNA-glycosylase"/>
    <property type="match status" value="1"/>
</dbReference>
<sequence length="224" mass="25681">MNYEPFDHIYKRACNRFGSERALKQHLVTPKSQTELASISDDRWLSVFTQKVFQSGMNWKVVNNKWSNFESAFFSFDIEKMLLIHDEMWEEKAKDPSIIRHLGKVLTIRENAIMISEIQAQHGSFAKYVADYPSDAIIDLWATLKSSGARLGGNTGPYALRMMGKDTFLLTRDVEGYLRNQSIITTGRDTQSAKKAAQEAFNHWHYQSKLPFSQISQCIAFGVN</sequence>
<dbReference type="GO" id="GO:0006284">
    <property type="term" value="P:base-excision repair"/>
    <property type="evidence" value="ECO:0007669"/>
    <property type="project" value="InterPro"/>
</dbReference>
<keyword evidence="2" id="KW-1185">Reference proteome</keyword>
<dbReference type="Proteomes" id="UP000254326">
    <property type="component" value="Unassembled WGS sequence"/>
</dbReference>
<dbReference type="Pfam" id="PF03352">
    <property type="entry name" value="Adenine_glyco"/>
    <property type="match status" value="1"/>
</dbReference>
<dbReference type="InterPro" id="IPR052891">
    <property type="entry name" value="DNA-3mA_glycosylase"/>
</dbReference>
<evidence type="ECO:0000313" key="1">
    <source>
        <dbReference type="EMBL" id="RDL43847.1"/>
    </source>
</evidence>
<dbReference type="InterPro" id="IPR011257">
    <property type="entry name" value="DNA_glycosylase"/>
</dbReference>
<dbReference type="AlphaFoldDB" id="A0A370U7U0"/>
<dbReference type="GO" id="GO:0008725">
    <property type="term" value="F:DNA-3-methyladenine glycosylase activity"/>
    <property type="evidence" value="ECO:0007669"/>
    <property type="project" value="InterPro"/>
</dbReference>
<accession>A0A370U7U0</accession>
<evidence type="ECO:0000313" key="2">
    <source>
        <dbReference type="Proteomes" id="UP000254326"/>
    </source>
</evidence>
<dbReference type="PANTHER" id="PTHR30037:SF3">
    <property type="entry name" value="BLR0857 PROTEIN"/>
    <property type="match status" value="1"/>
</dbReference>
<reference evidence="1 2" key="1">
    <citation type="submission" date="2018-06" db="EMBL/GenBank/DDBJ databases">
        <title>Marinomonas sp. YLB-05 draft genome sequence.</title>
        <authorList>
            <person name="Yu L."/>
            <person name="Tang X."/>
        </authorList>
    </citation>
    <scope>NUCLEOTIDE SEQUENCE [LARGE SCALE GENOMIC DNA]</scope>
    <source>
        <strain evidence="1 2">YLB-05</strain>
    </source>
</reference>
<dbReference type="OrthoDB" id="9795156at2"/>
<name>A0A370U7U0_9GAMM</name>
<organism evidence="1 2">
    <name type="scientific">Marinomonas piezotolerans</name>
    <dbReference type="NCBI Taxonomy" id="2213058"/>
    <lineage>
        <taxon>Bacteria</taxon>
        <taxon>Pseudomonadati</taxon>
        <taxon>Pseudomonadota</taxon>
        <taxon>Gammaproteobacteria</taxon>
        <taxon>Oceanospirillales</taxon>
        <taxon>Oceanospirillaceae</taxon>
        <taxon>Marinomonas</taxon>
    </lineage>
</organism>
<dbReference type="InterPro" id="IPR005019">
    <property type="entry name" value="Adenine_glyco"/>
</dbReference>
<dbReference type="PANTHER" id="PTHR30037">
    <property type="entry name" value="DNA-3-METHYLADENINE GLYCOSYLASE 1"/>
    <property type="match status" value="1"/>
</dbReference>
<dbReference type="EMBL" id="QKRA01000005">
    <property type="protein sequence ID" value="RDL43847.1"/>
    <property type="molecule type" value="Genomic_DNA"/>
</dbReference>
<dbReference type="Gene3D" id="1.10.340.30">
    <property type="entry name" value="Hypothetical protein, domain 2"/>
    <property type="match status" value="1"/>
</dbReference>
<proteinExistence type="predicted"/>
<dbReference type="RefSeq" id="WP_115468332.1">
    <property type="nucleotide sequence ID" value="NZ_QKRA01000005.1"/>
</dbReference>